<dbReference type="HAMAP" id="MF_00705">
    <property type="entry name" value="IMP_cyclohydrol"/>
    <property type="match status" value="1"/>
</dbReference>
<comment type="caution">
    <text evidence="6">The sequence shown here is derived from an EMBL/GenBank/DDBJ whole genome shotgun (WGS) entry which is preliminary data.</text>
</comment>
<name>A0ABT5XCR1_9EURY</name>
<organism evidence="6 7">
    <name type="scientific">Candidatus Methanocrinis alkalitolerans</name>
    <dbReference type="NCBI Taxonomy" id="3033395"/>
    <lineage>
        <taxon>Archaea</taxon>
        <taxon>Methanobacteriati</taxon>
        <taxon>Methanobacteriota</taxon>
        <taxon>Stenosarchaea group</taxon>
        <taxon>Methanomicrobia</taxon>
        <taxon>Methanotrichales</taxon>
        <taxon>Methanotrichaceae</taxon>
        <taxon>Methanocrinis</taxon>
    </lineage>
</organism>
<keyword evidence="2 3" id="KW-0378">Hydrolase</keyword>
<evidence type="ECO:0000256" key="1">
    <source>
        <dbReference type="ARBA" id="ARBA00022755"/>
    </source>
</evidence>
<reference evidence="6 7" key="1">
    <citation type="submission" date="2023-03" db="EMBL/GenBank/DDBJ databases">
        <title>Whole genome sequencing of Methanotrichaceae archaeon M04Ac.</title>
        <authorList>
            <person name="Khomyakova M.A."/>
            <person name="Merkel A.Y."/>
            <person name="Slobodkin A.I."/>
        </authorList>
    </citation>
    <scope>NUCLEOTIDE SEQUENCE [LARGE SCALE GENOMIC DNA]</scope>
    <source>
        <strain evidence="6 7">M04Ac</strain>
    </source>
</reference>
<evidence type="ECO:0000313" key="6">
    <source>
        <dbReference type="EMBL" id="MDF0592500.1"/>
    </source>
</evidence>
<dbReference type="InterPro" id="IPR020600">
    <property type="entry name" value="IMP_cyclohydrolase-like"/>
</dbReference>
<accession>A0ABT5XCR1</accession>
<comment type="pathway">
    <text evidence="3">Purine metabolism; IMP biosynthesis via de novo pathway; IMP from 5-formamido-1-(5-phospho-D-ribosyl)imidazole-4-carboxamide: step 1/1.</text>
</comment>
<proteinExistence type="inferred from homology"/>
<evidence type="ECO:0000313" key="7">
    <source>
        <dbReference type="Proteomes" id="UP001215956"/>
    </source>
</evidence>
<dbReference type="EMBL" id="JARFPL010000006">
    <property type="protein sequence ID" value="MDF0592500.1"/>
    <property type="molecule type" value="Genomic_DNA"/>
</dbReference>
<keyword evidence="1 3" id="KW-0658">Purine biosynthesis</keyword>
<evidence type="ECO:0000259" key="5">
    <source>
        <dbReference type="Pfam" id="PF07826"/>
    </source>
</evidence>
<comment type="function">
    <text evidence="3">Catalyzes the cyclization of 5-formylamidoimidazole-4-carboxamide ribonucleotide to IMP.</text>
</comment>
<dbReference type="EC" id="3.5.4.10" evidence="3 4"/>
<dbReference type="Gene3D" id="3.60.20.20">
    <property type="entry name" value="Inosine monophosphate cyclohydrolase-like"/>
    <property type="match status" value="1"/>
</dbReference>
<dbReference type="GO" id="GO:0003937">
    <property type="term" value="F:IMP cyclohydrolase activity"/>
    <property type="evidence" value="ECO:0007669"/>
    <property type="project" value="UniProtKB-EC"/>
</dbReference>
<dbReference type="RefSeq" id="WP_316968209.1">
    <property type="nucleotide sequence ID" value="NZ_JARFPL010000006.1"/>
</dbReference>
<dbReference type="NCBIfam" id="NF003167">
    <property type="entry name" value="PRK04151.1"/>
    <property type="match status" value="1"/>
</dbReference>
<evidence type="ECO:0000256" key="4">
    <source>
        <dbReference type="NCBIfam" id="TIGR01922"/>
    </source>
</evidence>
<comment type="similarity">
    <text evidence="3">Belongs to the archaeal IMP cyclohydrolase family.</text>
</comment>
<protein>
    <recommendedName>
        <fullName evidence="3 4">IMP cyclohydrolase</fullName>
        <ecNumber evidence="3 4">3.5.4.10</ecNumber>
    </recommendedName>
    <alternativeName>
        <fullName evidence="3">IMP synthase</fullName>
    </alternativeName>
    <alternativeName>
        <fullName evidence="3">Inosinicase</fullName>
    </alternativeName>
</protein>
<dbReference type="InterPro" id="IPR036795">
    <property type="entry name" value="IMP_cyclohydrolase-like_sf"/>
</dbReference>
<dbReference type="SUPFAM" id="SSF75569">
    <property type="entry name" value="Archaeal IMP cyclohydrolase PurO"/>
    <property type="match status" value="1"/>
</dbReference>
<evidence type="ECO:0000256" key="3">
    <source>
        <dbReference type="HAMAP-Rule" id="MF_00705"/>
    </source>
</evidence>
<dbReference type="Pfam" id="PF07826">
    <property type="entry name" value="IMP_cyclohyd"/>
    <property type="match status" value="1"/>
</dbReference>
<evidence type="ECO:0000256" key="2">
    <source>
        <dbReference type="ARBA" id="ARBA00022801"/>
    </source>
</evidence>
<dbReference type="NCBIfam" id="TIGR01922">
    <property type="entry name" value="purO_arch"/>
    <property type="match status" value="1"/>
</dbReference>
<feature type="domain" description="Inosine monophosphate cyclohydrolase-like" evidence="5">
    <location>
        <begin position="2"/>
        <end position="187"/>
    </location>
</feature>
<dbReference type="Proteomes" id="UP001215956">
    <property type="component" value="Unassembled WGS sequence"/>
</dbReference>
<comment type="catalytic activity">
    <reaction evidence="3">
        <text>IMP + H2O = 5-formamido-1-(5-phospho-D-ribosyl)imidazole-4-carboxamide</text>
        <dbReference type="Rhea" id="RHEA:18445"/>
        <dbReference type="ChEBI" id="CHEBI:15377"/>
        <dbReference type="ChEBI" id="CHEBI:58053"/>
        <dbReference type="ChEBI" id="CHEBI:58467"/>
        <dbReference type="EC" id="3.5.4.10"/>
    </reaction>
</comment>
<sequence>MYVGRIVIIGGTKGRAWVGYRVSSRSFPNRKAKVRGDSVLVSPVDPLDLEKNPYIAYNCIRIAGKAAVVANGTHADMIGEKIADGTRPLEAIALSLIAFGYERDELSTPRIAGVVKGDRGWLGIARRDEIWAKEFDLSGDGAFMVATYEKTDFEEISLGGGSAGEIAKAAFEMDYEKPVCSAAAFDAGSDAGGDGCSGFSLAAYNPATR</sequence>
<dbReference type="InterPro" id="IPR010191">
    <property type="entry name" value="IMP_cyclohydrolase"/>
</dbReference>
<gene>
    <name evidence="3" type="primary">purO</name>
    <name evidence="6" type="ORF">P0O24_02745</name>
</gene>
<keyword evidence="7" id="KW-1185">Reference proteome</keyword>